<evidence type="ECO:0000313" key="8">
    <source>
        <dbReference type="EMBL" id="KAG6411848.1"/>
    </source>
</evidence>
<proteinExistence type="predicted"/>
<dbReference type="EMBL" id="PNBA02000009">
    <property type="protein sequence ID" value="KAG6411848.1"/>
    <property type="molecule type" value="Genomic_DNA"/>
</dbReference>
<dbReference type="Proteomes" id="UP000298416">
    <property type="component" value="Unassembled WGS sequence"/>
</dbReference>
<evidence type="ECO:0000256" key="6">
    <source>
        <dbReference type="RuleBase" id="RU363132"/>
    </source>
</evidence>
<dbReference type="PANTHER" id="PTHR10994:SF177">
    <property type="entry name" value="RETICULON-LIKE PROTEIN B15"/>
    <property type="match status" value="1"/>
</dbReference>
<evidence type="ECO:0000313" key="9">
    <source>
        <dbReference type="Proteomes" id="UP000298416"/>
    </source>
</evidence>
<keyword evidence="5 6" id="KW-0472">Membrane</keyword>
<comment type="caution">
    <text evidence="8">The sequence shown here is derived from an EMBL/GenBank/DDBJ whole genome shotgun (WGS) entry which is preliminary data.</text>
</comment>
<dbReference type="PANTHER" id="PTHR10994">
    <property type="entry name" value="RETICULON"/>
    <property type="match status" value="1"/>
</dbReference>
<dbReference type="GO" id="GO:0009617">
    <property type="term" value="P:response to bacterium"/>
    <property type="evidence" value="ECO:0007669"/>
    <property type="project" value="InterPro"/>
</dbReference>
<comment type="caution">
    <text evidence="6">Lacks conserved residue(s) required for the propagation of feature annotation.</text>
</comment>
<keyword evidence="3 6" id="KW-0256">Endoplasmic reticulum</keyword>
<evidence type="ECO:0000259" key="7">
    <source>
        <dbReference type="PROSITE" id="PS50845"/>
    </source>
</evidence>
<dbReference type="InterPro" id="IPR003388">
    <property type="entry name" value="Reticulon"/>
</dbReference>
<evidence type="ECO:0000256" key="4">
    <source>
        <dbReference type="ARBA" id="ARBA00022989"/>
    </source>
</evidence>
<reference evidence="8" key="2">
    <citation type="submission" date="2020-08" db="EMBL/GenBank/DDBJ databases">
        <title>Plant Genome Project.</title>
        <authorList>
            <person name="Zhang R.-G."/>
        </authorList>
    </citation>
    <scope>NUCLEOTIDE SEQUENCE</scope>
    <source>
        <strain evidence="8">Huo1</strain>
        <tissue evidence="8">Leaf</tissue>
    </source>
</reference>
<evidence type="ECO:0000256" key="5">
    <source>
        <dbReference type="ARBA" id="ARBA00023136"/>
    </source>
</evidence>
<evidence type="ECO:0000256" key="2">
    <source>
        <dbReference type="ARBA" id="ARBA00022692"/>
    </source>
</evidence>
<dbReference type="PROSITE" id="PS50845">
    <property type="entry name" value="RETICULON"/>
    <property type="match status" value="1"/>
</dbReference>
<evidence type="ECO:0000256" key="3">
    <source>
        <dbReference type="ARBA" id="ARBA00022824"/>
    </source>
</evidence>
<dbReference type="Pfam" id="PF02453">
    <property type="entry name" value="Reticulon"/>
    <property type="match status" value="1"/>
</dbReference>
<comment type="subcellular location">
    <subcellularLocation>
        <location evidence="1 6">Endoplasmic reticulum membrane</location>
        <topology evidence="1 6">Multi-pass membrane protein</topology>
    </subcellularLocation>
</comment>
<evidence type="ECO:0000256" key="1">
    <source>
        <dbReference type="ARBA" id="ARBA00004477"/>
    </source>
</evidence>
<dbReference type="GO" id="GO:0005789">
    <property type="term" value="C:endoplasmic reticulum membrane"/>
    <property type="evidence" value="ECO:0007669"/>
    <property type="project" value="UniProtKB-SubCell"/>
</dbReference>
<dbReference type="AlphaFoldDB" id="A0A8X8XE81"/>
<feature type="transmembrane region" description="Helical" evidence="6">
    <location>
        <begin position="20"/>
        <end position="41"/>
    </location>
</feature>
<keyword evidence="4 6" id="KW-1133">Transmembrane helix</keyword>
<keyword evidence="2 6" id="KW-0812">Transmembrane</keyword>
<feature type="domain" description="Reticulon" evidence="7">
    <location>
        <begin position="1"/>
        <end position="172"/>
    </location>
</feature>
<dbReference type="InterPro" id="IPR045064">
    <property type="entry name" value="Reticulon-like"/>
</dbReference>
<reference evidence="8" key="1">
    <citation type="submission" date="2018-01" db="EMBL/GenBank/DDBJ databases">
        <authorList>
            <person name="Mao J.F."/>
        </authorList>
    </citation>
    <scope>NUCLEOTIDE SEQUENCE</scope>
    <source>
        <strain evidence="8">Huo1</strain>
        <tissue evidence="8">Leaf</tissue>
    </source>
</reference>
<protein>
    <recommendedName>
        <fullName evidence="6">Reticulon-like protein</fullName>
    </recommendedName>
</protein>
<sequence>MSAALLASSTVIWLLFEWIGYHLIPFICHFLILTLATLFLWSNLSFYVHKSPLNIPEIELPQDLCMTVALLLRDRCNQAISMLWEVVSGKDLQEVFDSLPSCMTPENQRVSIPCAANVLILTMPPLYEKHEDQVDSYALKAKARLKRLYSKLDEKVLQKLPKVPFISDNKQH</sequence>
<gene>
    <name evidence="8" type="ORF">SASPL_124501</name>
</gene>
<name>A0A8X8XE81_SALSN</name>
<organism evidence="8">
    <name type="scientific">Salvia splendens</name>
    <name type="common">Scarlet sage</name>
    <dbReference type="NCBI Taxonomy" id="180675"/>
    <lineage>
        <taxon>Eukaryota</taxon>
        <taxon>Viridiplantae</taxon>
        <taxon>Streptophyta</taxon>
        <taxon>Embryophyta</taxon>
        <taxon>Tracheophyta</taxon>
        <taxon>Spermatophyta</taxon>
        <taxon>Magnoliopsida</taxon>
        <taxon>eudicotyledons</taxon>
        <taxon>Gunneridae</taxon>
        <taxon>Pentapetalae</taxon>
        <taxon>asterids</taxon>
        <taxon>lamiids</taxon>
        <taxon>Lamiales</taxon>
        <taxon>Lamiaceae</taxon>
        <taxon>Nepetoideae</taxon>
        <taxon>Mentheae</taxon>
        <taxon>Salviinae</taxon>
        <taxon>Salvia</taxon>
        <taxon>Salvia subgen. Calosphace</taxon>
        <taxon>core Calosphace</taxon>
    </lineage>
</organism>
<keyword evidence="9" id="KW-1185">Reference proteome</keyword>
<accession>A0A8X8XE81</accession>